<dbReference type="AlphaFoldDB" id="A0AAD6YGA2"/>
<comment type="caution">
    <text evidence="2">The sequence shown here is derived from an EMBL/GenBank/DDBJ whole genome shotgun (WGS) entry which is preliminary data.</text>
</comment>
<dbReference type="GO" id="GO:0003676">
    <property type="term" value="F:nucleic acid binding"/>
    <property type="evidence" value="ECO:0007669"/>
    <property type="project" value="InterPro"/>
</dbReference>
<dbReference type="InterPro" id="IPR036397">
    <property type="entry name" value="RNaseH_sf"/>
</dbReference>
<reference evidence="2" key="1">
    <citation type="submission" date="2023-03" db="EMBL/GenBank/DDBJ databases">
        <title>Massive genome expansion in bonnet fungi (Mycena s.s.) driven by repeated elements and novel gene families across ecological guilds.</title>
        <authorList>
            <consortium name="Lawrence Berkeley National Laboratory"/>
            <person name="Harder C.B."/>
            <person name="Miyauchi S."/>
            <person name="Viragh M."/>
            <person name="Kuo A."/>
            <person name="Thoen E."/>
            <person name="Andreopoulos B."/>
            <person name="Lu D."/>
            <person name="Skrede I."/>
            <person name="Drula E."/>
            <person name="Henrissat B."/>
            <person name="Morin E."/>
            <person name="Kohler A."/>
            <person name="Barry K."/>
            <person name="LaButti K."/>
            <person name="Morin E."/>
            <person name="Salamov A."/>
            <person name="Lipzen A."/>
            <person name="Mereny Z."/>
            <person name="Hegedus B."/>
            <person name="Baldrian P."/>
            <person name="Stursova M."/>
            <person name="Weitz H."/>
            <person name="Taylor A."/>
            <person name="Grigoriev I.V."/>
            <person name="Nagy L.G."/>
            <person name="Martin F."/>
            <person name="Kauserud H."/>
        </authorList>
    </citation>
    <scope>NUCLEOTIDE SEQUENCE</scope>
    <source>
        <strain evidence="2">9144</strain>
    </source>
</reference>
<sequence length="133" mass="15446">MRLTKIFITAVLSVWFMWLCHDYTSRDADNSLRPDLQQRHLEQRKAMYYRNEAWTDDAVFRTGVFINSDESKVNLAASDGRRWVRRRRGHHVFAERSVQRHLAHGRAKVKVNIWGAIGPNGVSKLVRSVAVKG</sequence>
<evidence type="ECO:0000256" key="1">
    <source>
        <dbReference type="SAM" id="SignalP"/>
    </source>
</evidence>
<protein>
    <submittedName>
        <fullName evidence="2">Uncharacterized protein</fullName>
    </submittedName>
</protein>
<gene>
    <name evidence="3" type="ORF">GGX14DRAFT_390442</name>
    <name evidence="2" type="ORF">GGX14DRAFT_395942</name>
</gene>
<name>A0AAD6YGA2_9AGAR</name>
<dbReference type="Proteomes" id="UP001219525">
    <property type="component" value="Unassembled WGS sequence"/>
</dbReference>
<evidence type="ECO:0000313" key="4">
    <source>
        <dbReference type="Proteomes" id="UP001219525"/>
    </source>
</evidence>
<evidence type="ECO:0000313" key="2">
    <source>
        <dbReference type="EMBL" id="KAJ7208284.1"/>
    </source>
</evidence>
<dbReference type="EMBL" id="JARJCW010000012">
    <property type="protein sequence ID" value="KAJ7218676.1"/>
    <property type="molecule type" value="Genomic_DNA"/>
</dbReference>
<evidence type="ECO:0000313" key="3">
    <source>
        <dbReference type="EMBL" id="KAJ7218676.1"/>
    </source>
</evidence>
<keyword evidence="1" id="KW-0732">Signal</keyword>
<dbReference type="EMBL" id="JARJCW010000034">
    <property type="protein sequence ID" value="KAJ7208284.1"/>
    <property type="molecule type" value="Genomic_DNA"/>
</dbReference>
<organism evidence="2 4">
    <name type="scientific">Mycena pura</name>
    <dbReference type="NCBI Taxonomy" id="153505"/>
    <lineage>
        <taxon>Eukaryota</taxon>
        <taxon>Fungi</taxon>
        <taxon>Dikarya</taxon>
        <taxon>Basidiomycota</taxon>
        <taxon>Agaricomycotina</taxon>
        <taxon>Agaricomycetes</taxon>
        <taxon>Agaricomycetidae</taxon>
        <taxon>Agaricales</taxon>
        <taxon>Marasmiineae</taxon>
        <taxon>Mycenaceae</taxon>
        <taxon>Mycena</taxon>
    </lineage>
</organism>
<accession>A0AAD6YGA2</accession>
<keyword evidence="4" id="KW-1185">Reference proteome</keyword>
<proteinExistence type="predicted"/>
<feature type="chain" id="PRO_5042441802" evidence="1">
    <location>
        <begin position="23"/>
        <end position="133"/>
    </location>
</feature>
<dbReference type="Gene3D" id="3.30.420.10">
    <property type="entry name" value="Ribonuclease H-like superfamily/Ribonuclease H"/>
    <property type="match status" value="1"/>
</dbReference>
<feature type="signal peptide" evidence="1">
    <location>
        <begin position="1"/>
        <end position="22"/>
    </location>
</feature>